<evidence type="ECO:0000256" key="6">
    <source>
        <dbReference type="SAM" id="SignalP"/>
    </source>
</evidence>
<dbReference type="PANTHER" id="PTHR11010:SF117">
    <property type="entry name" value="SERINE PROTEASE 16"/>
    <property type="match status" value="1"/>
</dbReference>
<name>A0ABQ9H126_9NEOP</name>
<evidence type="ECO:0000256" key="4">
    <source>
        <dbReference type="ARBA" id="ARBA00022801"/>
    </source>
</evidence>
<proteinExistence type="inferred from homology"/>
<keyword evidence="4" id="KW-0378">Hydrolase</keyword>
<dbReference type="Gene3D" id="3.40.50.1820">
    <property type="entry name" value="alpha/beta hydrolase"/>
    <property type="match status" value="1"/>
</dbReference>
<accession>A0ABQ9H126</accession>
<evidence type="ECO:0000256" key="3">
    <source>
        <dbReference type="ARBA" id="ARBA00022729"/>
    </source>
</evidence>
<gene>
    <name evidence="7" type="ORF">PR048_022357</name>
</gene>
<evidence type="ECO:0008006" key="9">
    <source>
        <dbReference type="Google" id="ProtNLM"/>
    </source>
</evidence>
<dbReference type="Pfam" id="PF05577">
    <property type="entry name" value="Peptidase_S28"/>
    <property type="match status" value="1"/>
</dbReference>
<keyword evidence="3 6" id="KW-0732">Signal</keyword>
<evidence type="ECO:0000256" key="5">
    <source>
        <dbReference type="ARBA" id="ARBA00023180"/>
    </source>
</evidence>
<keyword evidence="8" id="KW-1185">Reference proteome</keyword>
<keyword evidence="5" id="KW-0325">Glycoprotein</keyword>
<sequence>MVSRQIKMAALVVMMVLATLVLEPRWLNEAGASERFLAAASPTTTRKVVTDSWVKQRLDHFNPADTRAWNQVGATDTAFILLIMSCSINKYSQNVMKIHTECIKGSQLILPLFVVLSQRYFRNDEYYRDGGPLFIFVGGEEPMKTSWLEDSHMMSLAKTYGAAAFFLEHRFYGSSRPTEDVSTQSLAYLTAEQALADLADFVVGVRGKSGAKVVLFGRSYAGSLAAWSRLKYPHLVDGAVASSAPVLAKANFYEFFYGITIELQEESPECIANIRAATTEMKLLLTAEGGPQKLTQLFR</sequence>
<dbReference type="InterPro" id="IPR029058">
    <property type="entry name" value="AB_hydrolase_fold"/>
</dbReference>
<dbReference type="Proteomes" id="UP001159363">
    <property type="component" value="Chromosome 7"/>
</dbReference>
<comment type="caution">
    <text evidence="7">The sequence shown here is derived from an EMBL/GenBank/DDBJ whole genome shotgun (WGS) entry which is preliminary data.</text>
</comment>
<feature type="signal peptide" evidence="6">
    <location>
        <begin position="1"/>
        <end position="18"/>
    </location>
</feature>
<dbReference type="InterPro" id="IPR008758">
    <property type="entry name" value="Peptidase_S28"/>
</dbReference>
<reference evidence="7 8" key="1">
    <citation type="submission" date="2023-02" db="EMBL/GenBank/DDBJ databases">
        <title>LHISI_Scaffold_Assembly.</title>
        <authorList>
            <person name="Stuart O.P."/>
            <person name="Cleave R."/>
            <person name="Magrath M.J.L."/>
            <person name="Mikheyev A.S."/>
        </authorList>
    </citation>
    <scope>NUCLEOTIDE SEQUENCE [LARGE SCALE GENOMIC DNA]</scope>
    <source>
        <strain evidence="7">Daus_M_001</strain>
        <tissue evidence="7">Leg muscle</tissue>
    </source>
</reference>
<protein>
    <recommendedName>
        <fullName evidence="9">Serine protease K12H4.7</fullName>
    </recommendedName>
</protein>
<evidence type="ECO:0000256" key="1">
    <source>
        <dbReference type="ARBA" id="ARBA00011079"/>
    </source>
</evidence>
<evidence type="ECO:0000256" key="2">
    <source>
        <dbReference type="ARBA" id="ARBA00022670"/>
    </source>
</evidence>
<keyword evidence="2" id="KW-0645">Protease</keyword>
<comment type="similarity">
    <text evidence="1">Belongs to the peptidase S28 family.</text>
</comment>
<feature type="chain" id="PRO_5045081699" description="Serine protease K12H4.7" evidence="6">
    <location>
        <begin position="19"/>
        <end position="299"/>
    </location>
</feature>
<dbReference type="EMBL" id="JARBHB010000008">
    <property type="protein sequence ID" value="KAJ8877898.1"/>
    <property type="molecule type" value="Genomic_DNA"/>
</dbReference>
<evidence type="ECO:0000313" key="8">
    <source>
        <dbReference type="Proteomes" id="UP001159363"/>
    </source>
</evidence>
<dbReference type="PANTHER" id="PTHR11010">
    <property type="entry name" value="PROTEASE S28 PRO-X CARBOXYPEPTIDASE-RELATED"/>
    <property type="match status" value="1"/>
</dbReference>
<dbReference type="SUPFAM" id="SSF53474">
    <property type="entry name" value="alpha/beta-Hydrolases"/>
    <property type="match status" value="1"/>
</dbReference>
<evidence type="ECO:0000313" key="7">
    <source>
        <dbReference type="EMBL" id="KAJ8877898.1"/>
    </source>
</evidence>
<organism evidence="7 8">
    <name type="scientific">Dryococelus australis</name>
    <dbReference type="NCBI Taxonomy" id="614101"/>
    <lineage>
        <taxon>Eukaryota</taxon>
        <taxon>Metazoa</taxon>
        <taxon>Ecdysozoa</taxon>
        <taxon>Arthropoda</taxon>
        <taxon>Hexapoda</taxon>
        <taxon>Insecta</taxon>
        <taxon>Pterygota</taxon>
        <taxon>Neoptera</taxon>
        <taxon>Polyneoptera</taxon>
        <taxon>Phasmatodea</taxon>
        <taxon>Verophasmatodea</taxon>
        <taxon>Anareolatae</taxon>
        <taxon>Phasmatidae</taxon>
        <taxon>Eurycanthinae</taxon>
        <taxon>Dryococelus</taxon>
    </lineage>
</organism>